<dbReference type="eggNOG" id="ENOG502SAC6">
    <property type="taxonomic scope" value="Eukaryota"/>
</dbReference>
<keyword evidence="1" id="KW-0328">Glycosyltransferase</keyword>
<dbReference type="Proteomes" id="UP000266841">
    <property type="component" value="Unassembled WGS sequence"/>
</dbReference>
<organism evidence="4 5">
    <name type="scientific">Thalassiosira oceanica</name>
    <name type="common">Marine diatom</name>
    <dbReference type="NCBI Taxonomy" id="159749"/>
    <lineage>
        <taxon>Eukaryota</taxon>
        <taxon>Sar</taxon>
        <taxon>Stramenopiles</taxon>
        <taxon>Ochrophyta</taxon>
        <taxon>Bacillariophyta</taxon>
        <taxon>Coscinodiscophyceae</taxon>
        <taxon>Thalassiosirophycidae</taxon>
        <taxon>Thalassiosirales</taxon>
        <taxon>Thalassiosiraceae</taxon>
        <taxon>Thalassiosira</taxon>
    </lineage>
</organism>
<dbReference type="OrthoDB" id="512920at2759"/>
<accession>K0TLS0</accession>
<keyword evidence="5" id="KW-1185">Reference proteome</keyword>
<evidence type="ECO:0000256" key="1">
    <source>
        <dbReference type="ARBA" id="ARBA00022676"/>
    </source>
</evidence>
<evidence type="ECO:0000256" key="2">
    <source>
        <dbReference type="SAM" id="SignalP"/>
    </source>
</evidence>
<dbReference type="PANTHER" id="PTHR46656:SF3">
    <property type="entry name" value="PUTATIVE-RELATED"/>
    <property type="match status" value="1"/>
</dbReference>
<evidence type="ECO:0000313" key="5">
    <source>
        <dbReference type="Proteomes" id="UP000266841"/>
    </source>
</evidence>
<protein>
    <recommendedName>
        <fullName evidence="3">Glycosyl transferase family 1 domain-containing protein</fullName>
    </recommendedName>
</protein>
<keyword evidence="2" id="KW-0732">Signal</keyword>
<gene>
    <name evidence="4" type="ORF">THAOC_02714</name>
</gene>
<feature type="domain" description="Glycosyl transferase family 1" evidence="3">
    <location>
        <begin position="378"/>
        <end position="422"/>
    </location>
</feature>
<name>K0TLS0_THAOC</name>
<dbReference type="Pfam" id="PF00534">
    <property type="entry name" value="Glycos_transf_1"/>
    <property type="match status" value="1"/>
</dbReference>
<dbReference type="PANTHER" id="PTHR46656">
    <property type="entry name" value="PUTATIVE-RELATED"/>
    <property type="match status" value="1"/>
</dbReference>
<reference evidence="4 5" key="1">
    <citation type="journal article" date="2012" name="Genome Biol.">
        <title>Genome and low-iron response of an oceanic diatom adapted to chronic iron limitation.</title>
        <authorList>
            <person name="Lommer M."/>
            <person name="Specht M."/>
            <person name="Roy A.S."/>
            <person name="Kraemer L."/>
            <person name="Andreson R."/>
            <person name="Gutowska M.A."/>
            <person name="Wolf J."/>
            <person name="Bergner S.V."/>
            <person name="Schilhabel M.B."/>
            <person name="Klostermeier U.C."/>
            <person name="Beiko R.G."/>
            <person name="Rosenstiel P."/>
            <person name="Hippler M."/>
            <person name="Laroche J."/>
        </authorList>
    </citation>
    <scope>NUCLEOTIDE SEQUENCE [LARGE SCALE GENOMIC DNA]</scope>
    <source>
        <strain evidence="4 5">CCMP1005</strain>
    </source>
</reference>
<feature type="signal peptide" evidence="2">
    <location>
        <begin position="1"/>
        <end position="20"/>
    </location>
</feature>
<feature type="chain" id="PRO_5003838095" description="Glycosyl transferase family 1 domain-containing protein" evidence="2">
    <location>
        <begin position="21"/>
        <end position="676"/>
    </location>
</feature>
<sequence>MRRLCSLAALLVALVSTAVAERKRIALMTASFPWTFGPYQAQMYELSLILDSSGIEYDISWVTTKPLRRGVYRTWEDVPKTGVVDPPEGFRVDHLTFVGNGWDDGGTLSASRINALGREHGFDHVVTLMDITKCVPDEPFRQPVTAWIPLHSETVRKTSVDYWVLRSYHGIAALSPSGARAMEDAVGAHVDYLDDGSGEPSAMGRMRGAAQVDFVPHVINRRRIAKNAEDGLRMLEKRSVAEVDSALSGQPIVDNIREPTLRPDTDESLFGRDSTRKDDFVVLIQGGNYDAEDRKGWDTSIQAYARFYNSLSREEREETHLLIHSFESYLMSSDDNNNMDAPAAVMPIGLAIELALRDIGMPYGSYTVDIAQHDVAVVAAYKKRASVCLHPSKVEGFGMNVLECQSVGTPVITTNYTAMADFTKVGIAVPHRQMLRAPGAIYDLALPDVEGIADALREMHGTHLAMKRGDQSAMIRRQADVTEFNGWVDRTMSPRSVGERFEALFARAELEFESRAAGRLDFRSGRPPTVNAVRVVTGYHTPVVDWDEPWTLLAPDGLRLTNVEAMNSIAWSLLLDDGTASSMVAIVPARYLDDGSHVPAMGEGGRTMNDDLPMMVRTFMIKAFQGRMTRMKTMKVSAITNEGNPKQFPDGFALIERNVGAVGGRRELLDELLDEL</sequence>
<dbReference type="EMBL" id="AGNL01002867">
    <property type="protein sequence ID" value="EJK75556.1"/>
    <property type="molecule type" value="Genomic_DNA"/>
</dbReference>
<evidence type="ECO:0000259" key="3">
    <source>
        <dbReference type="Pfam" id="PF00534"/>
    </source>
</evidence>
<keyword evidence="1" id="KW-0808">Transferase</keyword>
<proteinExistence type="predicted"/>
<dbReference type="SUPFAM" id="SSF53756">
    <property type="entry name" value="UDP-Glycosyltransferase/glycogen phosphorylase"/>
    <property type="match status" value="1"/>
</dbReference>
<comment type="caution">
    <text evidence="4">The sequence shown here is derived from an EMBL/GenBank/DDBJ whole genome shotgun (WGS) entry which is preliminary data.</text>
</comment>
<dbReference type="AlphaFoldDB" id="K0TLS0"/>
<dbReference type="Gene3D" id="3.40.50.2000">
    <property type="entry name" value="Glycogen Phosphorylase B"/>
    <property type="match status" value="1"/>
</dbReference>
<dbReference type="GO" id="GO:0016757">
    <property type="term" value="F:glycosyltransferase activity"/>
    <property type="evidence" value="ECO:0007669"/>
    <property type="project" value="UniProtKB-KW"/>
</dbReference>
<evidence type="ECO:0000313" key="4">
    <source>
        <dbReference type="EMBL" id="EJK75556.1"/>
    </source>
</evidence>
<dbReference type="InterPro" id="IPR001296">
    <property type="entry name" value="Glyco_trans_1"/>
</dbReference>